<name>A0A3B1DKZ3_9ZZZZ</name>
<protein>
    <submittedName>
        <fullName evidence="2">Uncharacterized protein</fullName>
    </submittedName>
</protein>
<feature type="transmembrane region" description="Helical" evidence="1">
    <location>
        <begin position="75"/>
        <end position="97"/>
    </location>
</feature>
<reference evidence="2" key="1">
    <citation type="submission" date="2018-06" db="EMBL/GenBank/DDBJ databases">
        <authorList>
            <person name="Zhirakovskaya E."/>
        </authorList>
    </citation>
    <scope>NUCLEOTIDE SEQUENCE</scope>
</reference>
<organism evidence="2">
    <name type="scientific">hydrothermal vent metagenome</name>
    <dbReference type="NCBI Taxonomy" id="652676"/>
    <lineage>
        <taxon>unclassified sequences</taxon>
        <taxon>metagenomes</taxon>
        <taxon>ecological metagenomes</taxon>
    </lineage>
</organism>
<evidence type="ECO:0000256" key="1">
    <source>
        <dbReference type="SAM" id="Phobius"/>
    </source>
</evidence>
<sequence>MLENRHDEDVLLTKIKNKRQELEDYLAKNEPRHSRLINASIILGALTAALTAGPGVGGKEFIDGIKNIVSFGIPIWQLLCLVASILSVAAVIVNGILKSQNLTAKITNARSCASKLEGLETLLELQQMDVKQATSLYTQYISEVYHT</sequence>
<dbReference type="AlphaFoldDB" id="A0A3B1DKZ3"/>
<keyword evidence="1" id="KW-1133">Transmembrane helix</keyword>
<evidence type="ECO:0000313" key="2">
    <source>
        <dbReference type="EMBL" id="VAX36714.1"/>
    </source>
</evidence>
<gene>
    <name evidence="2" type="ORF">MNBD_UNCLBAC01-1867</name>
</gene>
<proteinExistence type="predicted"/>
<accession>A0A3B1DKZ3</accession>
<keyword evidence="1" id="KW-0812">Transmembrane</keyword>
<dbReference type="EMBL" id="UOGJ01000109">
    <property type="protein sequence ID" value="VAX36714.1"/>
    <property type="molecule type" value="Genomic_DNA"/>
</dbReference>
<feature type="transmembrane region" description="Helical" evidence="1">
    <location>
        <begin position="36"/>
        <end position="55"/>
    </location>
</feature>
<keyword evidence="1" id="KW-0472">Membrane</keyword>